<proteinExistence type="inferred from homology"/>
<evidence type="ECO:0000313" key="4">
    <source>
        <dbReference type="EMBL" id="AIT11132.1"/>
    </source>
</evidence>
<dbReference type="InterPro" id="IPR043128">
    <property type="entry name" value="Rev_trsase/Diguanyl_cyclase"/>
</dbReference>
<dbReference type="PANTHER" id="PTHR34047:SF8">
    <property type="entry name" value="PROTEIN YKFC"/>
    <property type="match status" value="1"/>
</dbReference>
<dbReference type="KEGG" id="lst:LSS_21885"/>
<dbReference type="Pfam" id="PF00078">
    <property type="entry name" value="RVT_1"/>
    <property type="match status" value="1"/>
</dbReference>
<reference evidence="4 5" key="1">
    <citation type="journal article" date="2012" name="Gene">
        <title>Sequence of Leptospira santarosai serovar Shermani genome and prediction of virulence-associated genes.</title>
        <authorList>
            <person name="Chou L.F."/>
            <person name="Chen Y.T."/>
            <person name="Lu C.W."/>
            <person name="Ko Y.C."/>
            <person name="Tang C.Y."/>
            <person name="Pan M.J."/>
            <person name="Tian Y.C."/>
            <person name="Chiu C.H."/>
            <person name="Hung C.C."/>
            <person name="Yang C.W."/>
        </authorList>
    </citation>
    <scope>NUCLEOTIDE SEQUENCE [LARGE SCALE GENOMIC DNA]</scope>
    <source>
        <strain evidence="4">LT 821</strain>
    </source>
</reference>
<dbReference type="GeneID" id="29740306"/>
<comment type="similarity">
    <text evidence="1">Belongs to the bacterial reverse transcriptase family.</text>
</comment>
<dbReference type="CDD" id="cd01651">
    <property type="entry name" value="RT_G2_intron"/>
    <property type="match status" value="1"/>
</dbReference>
<accession>A0A097ET38</accession>
<dbReference type="Proteomes" id="UP000035800">
    <property type="component" value="Chromosome II"/>
</dbReference>
<dbReference type="EMBL" id="CP006695">
    <property type="protein sequence ID" value="AIT11132.1"/>
    <property type="molecule type" value="Genomic_DNA"/>
</dbReference>
<dbReference type="Pfam" id="PF08388">
    <property type="entry name" value="GIIM"/>
    <property type="match status" value="1"/>
</dbReference>
<organism evidence="4 5">
    <name type="scientific">Leptospira santarosai serovar Shermani str. LT 821</name>
    <dbReference type="NCBI Taxonomy" id="758847"/>
    <lineage>
        <taxon>Bacteria</taxon>
        <taxon>Pseudomonadati</taxon>
        <taxon>Spirochaetota</taxon>
        <taxon>Spirochaetia</taxon>
        <taxon>Leptospirales</taxon>
        <taxon>Leptospiraceae</taxon>
        <taxon>Leptospira</taxon>
    </lineage>
</organism>
<evidence type="ECO:0000313" key="3">
    <source>
        <dbReference type="EMBL" id="AIT10926.1"/>
    </source>
</evidence>
<evidence type="ECO:0000313" key="5">
    <source>
        <dbReference type="Proteomes" id="UP000035800"/>
    </source>
</evidence>
<reference evidence="4" key="2">
    <citation type="submission" date="2013-09" db="EMBL/GenBank/DDBJ databases">
        <authorList>
            <person name="Yang C.-W."/>
        </authorList>
    </citation>
    <scope>NUCLEOTIDE SEQUENCE</scope>
    <source>
        <strain evidence="4">LT 821</strain>
    </source>
</reference>
<dbReference type="KEGG" id="lst:LSS_23340"/>
<evidence type="ECO:0000259" key="2">
    <source>
        <dbReference type="PROSITE" id="PS50878"/>
    </source>
</evidence>
<evidence type="ECO:0000256" key="1">
    <source>
        <dbReference type="ARBA" id="ARBA00034120"/>
    </source>
</evidence>
<dbReference type="PANTHER" id="PTHR34047">
    <property type="entry name" value="NUCLEAR INTRON MATURASE 1, MITOCHONDRIAL-RELATED"/>
    <property type="match status" value="1"/>
</dbReference>
<reference evidence="4 5" key="3">
    <citation type="journal article" date="2014" name="Emerg. Microbes Infect.">
        <title>Potential impact on kidney infection: a whole-genome analysis of Leptospira santarosai serovar Shermani.</title>
        <authorList>
            <person name="Chou L.F."/>
            <person name="Chen T.W."/>
            <person name="Ko Y.C."/>
            <person name="Pan M.J."/>
            <person name="Tian Y.C."/>
            <person name="Chiu C.H."/>
            <person name="Tang P."/>
            <person name="Hung C.C."/>
            <person name="Yang C.W."/>
        </authorList>
    </citation>
    <scope>NUCLEOTIDE SEQUENCE</scope>
    <source>
        <strain evidence="4 5">LT 821</strain>
    </source>
</reference>
<dbReference type="PROSITE" id="PS50878">
    <property type="entry name" value="RT_POL"/>
    <property type="match status" value="1"/>
</dbReference>
<dbReference type="InterPro" id="IPR030931">
    <property type="entry name" value="Group_II_RT_mat"/>
</dbReference>
<dbReference type="RefSeq" id="WP_049592306.1">
    <property type="nucleotide sequence ID" value="NZ_CP006694.1"/>
</dbReference>
<feature type="domain" description="Reverse transcriptase" evidence="2">
    <location>
        <begin position="84"/>
        <end position="313"/>
    </location>
</feature>
<sequence>MHVSNDQQHPIIFDTTRELQRKLYLAAKRSRNRRFHALYDRIYRFDILWRAWEEVKENGGSGGIDGITFEQIERDGVETFLRTIEEDLKRRKYRPTPVRRVMIPKPDGSQRPLGIPTIRDRVVQQACKIVIEPIFEANFLNSSFGFRPKRSAVQATIEVEASLVRNWWVIDADIQKYFDTIDHELLMKLVRKRVSDRRVLKMIRQWLMAGVVENGKFQPTKIGSPQGGVISPLLANIYLHVFDMYWQNKYQHLGRLIRYADDFVIICRYRIDAERALKAVTHIMKRLKLNLHPAKTKLVQMEKEGFDFLGFYFRKSHSEKTGKLVPYFWPSKKAMKSIRSKIRNLTTRQWYRLSLEEIVKNLNPAIRGWRNYFRAGNSTRKFQELDSYVLYRLFHFARKRGGNRGYLRIPDFQEMYLQCGIEHFYLPGGLTHST</sequence>
<name>A0A097ET38_9LEPT</name>
<dbReference type="Gene3D" id="3.30.70.270">
    <property type="match status" value="1"/>
</dbReference>
<dbReference type="AlphaFoldDB" id="A0A097ET38"/>
<dbReference type="InterPro" id="IPR000477">
    <property type="entry name" value="RT_dom"/>
</dbReference>
<dbReference type="SUPFAM" id="SSF56672">
    <property type="entry name" value="DNA/RNA polymerases"/>
    <property type="match status" value="1"/>
</dbReference>
<dbReference type="EMBL" id="CP006694">
    <property type="protein sequence ID" value="AIT10926.1"/>
    <property type="molecule type" value="Genomic_DNA"/>
</dbReference>
<gene>
    <name evidence="3" type="ORF">LSS_21885</name>
    <name evidence="4" type="ORF">LSS_23340</name>
</gene>
<dbReference type="InterPro" id="IPR051083">
    <property type="entry name" value="GrpII_Intron_Splice-Mob/Def"/>
</dbReference>
<protein>
    <recommendedName>
        <fullName evidence="2">Reverse transcriptase domain-containing protein</fullName>
    </recommendedName>
</protein>
<dbReference type="Proteomes" id="UP000035800">
    <property type="component" value="Chromosome I"/>
</dbReference>
<dbReference type="NCBIfam" id="TIGR04416">
    <property type="entry name" value="group_II_RT_mat"/>
    <property type="match status" value="1"/>
</dbReference>
<dbReference type="InterPro" id="IPR043502">
    <property type="entry name" value="DNA/RNA_pol_sf"/>
</dbReference>
<dbReference type="InterPro" id="IPR013597">
    <property type="entry name" value="Mat_intron_G2"/>
</dbReference>